<dbReference type="AlphaFoldDB" id="A0A0P0VL17"/>
<organism evidence="2 3">
    <name type="scientific">Oryza sativa subsp. japonica</name>
    <name type="common">Rice</name>
    <dbReference type="NCBI Taxonomy" id="39947"/>
    <lineage>
        <taxon>Eukaryota</taxon>
        <taxon>Viridiplantae</taxon>
        <taxon>Streptophyta</taxon>
        <taxon>Embryophyta</taxon>
        <taxon>Tracheophyta</taxon>
        <taxon>Spermatophyta</taxon>
        <taxon>Magnoliopsida</taxon>
        <taxon>Liliopsida</taxon>
        <taxon>Poales</taxon>
        <taxon>Poaceae</taxon>
        <taxon>BOP clade</taxon>
        <taxon>Oryzoideae</taxon>
        <taxon>Oryzeae</taxon>
        <taxon>Oryzinae</taxon>
        <taxon>Oryza</taxon>
        <taxon>Oryza sativa</taxon>
    </lineage>
</organism>
<reference evidence="2 3" key="3">
    <citation type="journal article" date="2013" name="Rice">
        <title>Improvement of the Oryza sativa Nipponbare reference genome using next generation sequence and optical map data.</title>
        <authorList>
            <person name="Kawahara Y."/>
            <person name="de la Bastide M."/>
            <person name="Hamilton J.P."/>
            <person name="Kanamori H."/>
            <person name="McCombie W.R."/>
            <person name="Ouyang S."/>
            <person name="Schwartz D.C."/>
            <person name="Tanaka T."/>
            <person name="Wu J."/>
            <person name="Zhou S."/>
            <person name="Childs K.L."/>
            <person name="Davidson R.M."/>
            <person name="Lin H."/>
            <person name="Quesada-Ocampo L."/>
            <person name="Vaillancourt B."/>
            <person name="Sakai H."/>
            <person name="Lee S.S."/>
            <person name="Kim J."/>
            <person name="Numa H."/>
            <person name="Itoh T."/>
            <person name="Buell C.R."/>
            <person name="Matsumoto T."/>
        </authorList>
    </citation>
    <scope>NUCLEOTIDE SEQUENCE [LARGE SCALE GENOMIC DNA]</scope>
    <source>
        <strain evidence="3">cv. Nipponbare</strain>
    </source>
</reference>
<accession>A0A0P0VL17</accession>
<name>A0A0P0VL17_ORYSJ</name>
<evidence type="ECO:0000313" key="2">
    <source>
        <dbReference type="EMBL" id="BAS79493.1"/>
    </source>
</evidence>
<dbReference type="Proteomes" id="UP000059680">
    <property type="component" value="Chromosome 2"/>
</dbReference>
<dbReference type="EMBL" id="AP014958">
    <property type="protein sequence ID" value="BAS79493.1"/>
    <property type="molecule type" value="Genomic_DNA"/>
</dbReference>
<proteinExistence type="predicted"/>
<dbReference type="PaxDb" id="39947-A0A0P0VL17"/>
<protein>
    <submittedName>
        <fullName evidence="2">Os02g0589500 protein</fullName>
    </submittedName>
</protein>
<gene>
    <name evidence="2" type="ordered locus">Os02g0589500</name>
    <name evidence="2" type="ORF">OSNPB_020589500</name>
</gene>
<keyword evidence="3" id="KW-1185">Reference proteome</keyword>
<reference evidence="3" key="1">
    <citation type="journal article" date="2005" name="Nature">
        <title>The map-based sequence of the rice genome.</title>
        <authorList>
            <consortium name="International rice genome sequencing project (IRGSP)"/>
            <person name="Matsumoto T."/>
            <person name="Wu J."/>
            <person name="Kanamori H."/>
            <person name="Katayose Y."/>
            <person name="Fujisawa M."/>
            <person name="Namiki N."/>
            <person name="Mizuno H."/>
            <person name="Yamamoto K."/>
            <person name="Antonio B.A."/>
            <person name="Baba T."/>
            <person name="Sakata K."/>
            <person name="Nagamura Y."/>
            <person name="Aoki H."/>
            <person name="Arikawa K."/>
            <person name="Arita K."/>
            <person name="Bito T."/>
            <person name="Chiden Y."/>
            <person name="Fujitsuka N."/>
            <person name="Fukunaka R."/>
            <person name="Hamada M."/>
            <person name="Harada C."/>
            <person name="Hayashi A."/>
            <person name="Hijishita S."/>
            <person name="Honda M."/>
            <person name="Hosokawa S."/>
            <person name="Ichikawa Y."/>
            <person name="Idonuma A."/>
            <person name="Iijima M."/>
            <person name="Ikeda M."/>
            <person name="Ikeno M."/>
            <person name="Ito K."/>
            <person name="Ito S."/>
            <person name="Ito T."/>
            <person name="Ito Y."/>
            <person name="Ito Y."/>
            <person name="Iwabuchi A."/>
            <person name="Kamiya K."/>
            <person name="Karasawa W."/>
            <person name="Kurita K."/>
            <person name="Katagiri S."/>
            <person name="Kikuta A."/>
            <person name="Kobayashi H."/>
            <person name="Kobayashi N."/>
            <person name="Machita K."/>
            <person name="Maehara T."/>
            <person name="Masukawa M."/>
            <person name="Mizubayashi T."/>
            <person name="Mukai Y."/>
            <person name="Nagasaki H."/>
            <person name="Nagata Y."/>
            <person name="Naito S."/>
            <person name="Nakashima M."/>
            <person name="Nakama Y."/>
            <person name="Nakamichi Y."/>
            <person name="Nakamura M."/>
            <person name="Meguro A."/>
            <person name="Negishi M."/>
            <person name="Ohta I."/>
            <person name="Ohta T."/>
            <person name="Okamoto M."/>
            <person name="Ono N."/>
            <person name="Saji S."/>
            <person name="Sakaguchi M."/>
            <person name="Sakai K."/>
            <person name="Shibata M."/>
            <person name="Shimokawa T."/>
            <person name="Song J."/>
            <person name="Takazaki Y."/>
            <person name="Terasawa K."/>
            <person name="Tsugane M."/>
            <person name="Tsuji K."/>
            <person name="Ueda S."/>
            <person name="Waki K."/>
            <person name="Yamagata H."/>
            <person name="Yamamoto M."/>
            <person name="Yamamoto S."/>
            <person name="Yamane H."/>
            <person name="Yoshiki S."/>
            <person name="Yoshihara R."/>
            <person name="Yukawa K."/>
            <person name="Zhong H."/>
            <person name="Yano M."/>
            <person name="Yuan Q."/>
            <person name="Ouyang S."/>
            <person name="Liu J."/>
            <person name="Jones K.M."/>
            <person name="Gansberger K."/>
            <person name="Moffat K."/>
            <person name="Hill J."/>
            <person name="Bera J."/>
            <person name="Fadrosh D."/>
            <person name="Jin S."/>
            <person name="Johri S."/>
            <person name="Kim M."/>
            <person name="Overton L."/>
            <person name="Reardon M."/>
            <person name="Tsitrin T."/>
            <person name="Vuong H."/>
            <person name="Weaver B."/>
            <person name="Ciecko A."/>
            <person name="Tallon L."/>
            <person name="Jackson J."/>
            <person name="Pai G."/>
            <person name="Aken S.V."/>
            <person name="Utterback T."/>
            <person name="Reidmuller S."/>
            <person name="Feldblyum T."/>
            <person name="Hsiao J."/>
            <person name="Zismann V."/>
            <person name="Iobst S."/>
            <person name="de Vazeille A.R."/>
            <person name="Buell C.R."/>
            <person name="Ying K."/>
            <person name="Li Y."/>
            <person name="Lu T."/>
            <person name="Huang Y."/>
            <person name="Zhao Q."/>
            <person name="Feng Q."/>
            <person name="Zhang L."/>
            <person name="Zhu J."/>
            <person name="Weng Q."/>
            <person name="Mu J."/>
            <person name="Lu Y."/>
            <person name="Fan D."/>
            <person name="Liu Y."/>
            <person name="Guan J."/>
            <person name="Zhang Y."/>
            <person name="Yu S."/>
            <person name="Liu X."/>
            <person name="Zhang Y."/>
            <person name="Hong G."/>
            <person name="Han B."/>
            <person name="Choisne N."/>
            <person name="Demange N."/>
            <person name="Orjeda G."/>
            <person name="Samain S."/>
            <person name="Cattolico L."/>
            <person name="Pelletier E."/>
            <person name="Couloux A."/>
            <person name="Segurens B."/>
            <person name="Wincker P."/>
            <person name="D'Hont A."/>
            <person name="Scarpelli C."/>
            <person name="Weissenbach J."/>
            <person name="Salanoubat M."/>
            <person name="Quetier F."/>
            <person name="Yu Y."/>
            <person name="Kim H.R."/>
            <person name="Rambo T."/>
            <person name="Currie J."/>
            <person name="Collura K."/>
            <person name="Luo M."/>
            <person name="Yang T."/>
            <person name="Ammiraju J.S.S."/>
            <person name="Engler F."/>
            <person name="Soderlund C."/>
            <person name="Wing R.A."/>
            <person name="Palmer L.E."/>
            <person name="de la Bastide M."/>
            <person name="Spiegel L."/>
            <person name="Nascimento L."/>
            <person name="Zutavern T."/>
            <person name="O'Shaughnessy A."/>
            <person name="Dike S."/>
            <person name="Dedhia N."/>
            <person name="Preston R."/>
            <person name="Balija V."/>
            <person name="McCombie W.R."/>
            <person name="Chow T."/>
            <person name="Chen H."/>
            <person name="Chung M."/>
            <person name="Chen C."/>
            <person name="Shaw J."/>
            <person name="Wu H."/>
            <person name="Hsiao K."/>
            <person name="Chao Y."/>
            <person name="Chu M."/>
            <person name="Cheng C."/>
            <person name="Hour A."/>
            <person name="Lee P."/>
            <person name="Lin S."/>
            <person name="Lin Y."/>
            <person name="Liou J."/>
            <person name="Liu S."/>
            <person name="Hsing Y."/>
            <person name="Raghuvanshi S."/>
            <person name="Mohanty A."/>
            <person name="Bharti A.K."/>
            <person name="Gaur A."/>
            <person name="Gupta V."/>
            <person name="Kumar D."/>
            <person name="Ravi V."/>
            <person name="Vij S."/>
            <person name="Kapur A."/>
            <person name="Khurana P."/>
            <person name="Khurana P."/>
            <person name="Khurana J.P."/>
            <person name="Tyagi A.K."/>
            <person name="Gaikwad K."/>
            <person name="Singh A."/>
            <person name="Dalal V."/>
            <person name="Srivastava S."/>
            <person name="Dixit A."/>
            <person name="Pal A.K."/>
            <person name="Ghazi I.A."/>
            <person name="Yadav M."/>
            <person name="Pandit A."/>
            <person name="Bhargava A."/>
            <person name="Sureshbabu K."/>
            <person name="Batra K."/>
            <person name="Sharma T.R."/>
            <person name="Mohapatra T."/>
            <person name="Singh N.K."/>
            <person name="Messing J."/>
            <person name="Nelson A.B."/>
            <person name="Fuks G."/>
            <person name="Kavchok S."/>
            <person name="Keizer G."/>
            <person name="Linton E."/>
            <person name="Llaca V."/>
            <person name="Song R."/>
            <person name="Tanyolac B."/>
            <person name="Young S."/>
            <person name="Ho-Il K."/>
            <person name="Hahn J.H."/>
            <person name="Sangsakoo G."/>
            <person name="Vanavichit A."/>
            <person name="de Mattos Luiz.A.T."/>
            <person name="Zimmer P.D."/>
            <person name="Malone G."/>
            <person name="Dellagostin O."/>
            <person name="de Oliveira A.C."/>
            <person name="Bevan M."/>
            <person name="Bancroft I."/>
            <person name="Minx P."/>
            <person name="Cordum H."/>
            <person name="Wilson R."/>
            <person name="Cheng Z."/>
            <person name="Jin W."/>
            <person name="Jiang J."/>
            <person name="Leong S.A."/>
            <person name="Iwama H."/>
            <person name="Gojobori T."/>
            <person name="Itoh T."/>
            <person name="Niimura Y."/>
            <person name="Fujii Y."/>
            <person name="Habara T."/>
            <person name="Sakai H."/>
            <person name="Sato Y."/>
            <person name="Wilson G."/>
            <person name="Kumar K."/>
            <person name="McCouch S."/>
            <person name="Juretic N."/>
            <person name="Hoen D."/>
            <person name="Wright S."/>
            <person name="Bruskiewich R."/>
            <person name="Bureau T."/>
            <person name="Miyao A."/>
            <person name="Hirochika H."/>
            <person name="Nishikawa T."/>
            <person name="Kadowaki K."/>
            <person name="Sugiura M."/>
            <person name="Burr B."/>
            <person name="Sasaki T."/>
        </authorList>
    </citation>
    <scope>NUCLEOTIDE SEQUENCE [LARGE SCALE GENOMIC DNA]</scope>
    <source>
        <strain evidence="3">cv. Nipponbare</strain>
    </source>
</reference>
<dbReference type="Gramene" id="Os02t0589500-00">
    <property type="protein sequence ID" value="Os02t0589500-00"/>
    <property type="gene ID" value="Os02g0589500"/>
</dbReference>
<feature type="compositionally biased region" description="Basic residues" evidence="1">
    <location>
        <begin position="53"/>
        <end position="62"/>
    </location>
</feature>
<evidence type="ECO:0000256" key="1">
    <source>
        <dbReference type="SAM" id="MobiDB-lite"/>
    </source>
</evidence>
<dbReference type="InParanoid" id="A0A0P0VL17"/>
<sequence length="171" mass="19059">MEQRRLRPGKGEYREPVWSCAASPTATGDLPLEFARRPHLHRRRSVAETARECRRRRSRGPPRIRERELCRRRPRAPPWIRSRECRRRRHHRGSAHDLASSSSASSAPTPPPPMSASTAVRSAGRQQRAPPSSRIRSRELPASLSASVVVVGGVGNGRTGGEILGGWRENG</sequence>
<reference evidence="2 3" key="2">
    <citation type="journal article" date="2013" name="Plant Cell Physiol.">
        <title>Rice Annotation Project Database (RAP-DB): an integrative and interactive database for rice genomics.</title>
        <authorList>
            <person name="Sakai H."/>
            <person name="Lee S.S."/>
            <person name="Tanaka T."/>
            <person name="Numa H."/>
            <person name="Kim J."/>
            <person name="Kawahara Y."/>
            <person name="Wakimoto H."/>
            <person name="Yang C.C."/>
            <person name="Iwamoto M."/>
            <person name="Abe T."/>
            <person name="Yamada Y."/>
            <person name="Muto A."/>
            <person name="Inokuchi H."/>
            <person name="Ikemura T."/>
            <person name="Matsumoto T."/>
            <person name="Sasaki T."/>
            <person name="Itoh T."/>
        </authorList>
    </citation>
    <scope>NUCLEOTIDE SEQUENCE [LARGE SCALE GENOMIC DNA]</scope>
    <source>
        <strain evidence="3">cv. Nipponbare</strain>
    </source>
</reference>
<feature type="compositionally biased region" description="Gly residues" evidence="1">
    <location>
        <begin position="152"/>
        <end position="164"/>
    </location>
</feature>
<feature type="compositionally biased region" description="Basic residues" evidence="1">
    <location>
        <begin position="84"/>
        <end position="93"/>
    </location>
</feature>
<evidence type="ECO:0000313" key="3">
    <source>
        <dbReference type="Proteomes" id="UP000059680"/>
    </source>
</evidence>
<feature type="region of interest" description="Disordered" evidence="1">
    <location>
        <begin position="36"/>
        <end position="171"/>
    </location>
</feature>